<comment type="cofactor">
    <cofactor evidence="6">
        <name>Mg(2+)</name>
        <dbReference type="ChEBI" id="CHEBI:18420"/>
    </cofactor>
    <text evidence="6">Binds 1 Mg(2+) ion per monomer.</text>
</comment>
<evidence type="ECO:0000256" key="6">
    <source>
        <dbReference type="RuleBase" id="RU364082"/>
    </source>
</evidence>
<accession>A0A238LJY4</accession>
<evidence type="ECO:0000256" key="5">
    <source>
        <dbReference type="ARBA" id="ARBA00048200"/>
    </source>
</evidence>
<dbReference type="OrthoDB" id="9803892at2"/>
<sequence>MKALIFGQTGQVARELARHVPGGVEGVQLGRGEADLADPAACAAAIHAANPDVVINVAAYTAVDLAEDEEVLATTINGSAPGAMAEACAALGIPFLHVSTDYVFDGTGEAPWQPDSPTDPQNAYGRSKLAGEEAVRAAGGVHAILRTSWVFSSHGANFVKTMVRLGETRDTLTVVDDQIGGPTPAADIAAALWAMAQVLPGKPEAAGTYHFSGAPDLSWAAFAREIFAQTGQQVTVTGIPSVEYPTPASRPANSRMDCGSLYATFGIARPDWAAGLAKVLAELAA</sequence>
<evidence type="ECO:0000256" key="4">
    <source>
        <dbReference type="ARBA" id="ARBA00017099"/>
    </source>
</evidence>
<dbReference type="EMBL" id="FXZK01000014">
    <property type="protein sequence ID" value="SMY09942.1"/>
    <property type="molecule type" value="Genomic_DNA"/>
</dbReference>
<dbReference type="Pfam" id="PF04321">
    <property type="entry name" value="RmlD_sub_bind"/>
    <property type="match status" value="1"/>
</dbReference>
<evidence type="ECO:0000313" key="9">
    <source>
        <dbReference type="Proteomes" id="UP000201613"/>
    </source>
</evidence>
<dbReference type="NCBIfam" id="TIGR01214">
    <property type="entry name" value="rmlD"/>
    <property type="match status" value="1"/>
</dbReference>
<comment type="pathway">
    <text evidence="1 6">Carbohydrate biosynthesis; dTDP-L-rhamnose biosynthesis.</text>
</comment>
<name>A0A238LJY4_9RHOB</name>
<dbReference type="GO" id="GO:0019305">
    <property type="term" value="P:dTDP-rhamnose biosynthetic process"/>
    <property type="evidence" value="ECO:0007669"/>
    <property type="project" value="UniProtKB-UniPathway"/>
</dbReference>
<comment type="function">
    <text evidence="6">Catalyzes the reduction of dTDP-6-deoxy-L-lyxo-4-hexulose to yield dTDP-L-rhamnose.</text>
</comment>
<dbReference type="Gene3D" id="3.40.50.720">
    <property type="entry name" value="NAD(P)-binding Rossmann-like Domain"/>
    <property type="match status" value="1"/>
</dbReference>
<dbReference type="InterPro" id="IPR005913">
    <property type="entry name" value="dTDP_dehydrorham_reduct"/>
</dbReference>
<gene>
    <name evidence="8" type="primary">rfbD_2</name>
    <name evidence="8" type="ORF">LOM8899_04115</name>
</gene>
<comment type="similarity">
    <text evidence="2 6">Belongs to the dTDP-4-dehydrorhamnose reductase family.</text>
</comment>
<feature type="domain" description="RmlD-like substrate binding" evidence="7">
    <location>
        <begin position="1"/>
        <end position="283"/>
    </location>
</feature>
<keyword evidence="9" id="KW-1185">Reference proteome</keyword>
<comment type="catalytic activity">
    <reaction evidence="5 6">
        <text>dTDP-beta-L-rhamnose + NADP(+) = dTDP-4-dehydro-beta-L-rhamnose + NADPH + H(+)</text>
        <dbReference type="Rhea" id="RHEA:21796"/>
        <dbReference type="ChEBI" id="CHEBI:15378"/>
        <dbReference type="ChEBI" id="CHEBI:57510"/>
        <dbReference type="ChEBI" id="CHEBI:57783"/>
        <dbReference type="ChEBI" id="CHEBI:58349"/>
        <dbReference type="ChEBI" id="CHEBI:62830"/>
        <dbReference type="EC" id="1.1.1.133"/>
    </reaction>
</comment>
<dbReference type="CDD" id="cd05254">
    <property type="entry name" value="dTDP_HR_like_SDR_e"/>
    <property type="match status" value="1"/>
</dbReference>
<protein>
    <recommendedName>
        <fullName evidence="4 6">dTDP-4-dehydrorhamnose reductase</fullName>
        <ecNumber evidence="3 6">1.1.1.133</ecNumber>
    </recommendedName>
</protein>
<evidence type="ECO:0000256" key="1">
    <source>
        <dbReference type="ARBA" id="ARBA00004781"/>
    </source>
</evidence>
<evidence type="ECO:0000256" key="2">
    <source>
        <dbReference type="ARBA" id="ARBA00010944"/>
    </source>
</evidence>
<dbReference type="GO" id="GO:0008831">
    <property type="term" value="F:dTDP-4-dehydrorhamnose reductase activity"/>
    <property type="evidence" value="ECO:0007669"/>
    <property type="project" value="UniProtKB-EC"/>
</dbReference>
<dbReference type="Gene3D" id="3.90.25.10">
    <property type="entry name" value="UDP-galactose 4-epimerase, domain 1"/>
    <property type="match status" value="1"/>
</dbReference>
<dbReference type="AlphaFoldDB" id="A0A238LJY4"/>
<dbReference type="UniPathway" id="UPA00124"/>
<evidence type="ECO:0000313" key="8">
    <source>
        <dbReference type="EMBL" id="SMY09942.1"/>
    </source>
</evidence>
<dbReference type="SUPFAM" id="SSF51735">
    <property type="entry name" value="NAD(P)-binding Rossmann-fold domains"/>
    <property type="match status" value="1"/>
</dbReference>
<dbReference type="Proteomes" id="UP000201613">
    <property type="component" value="Unassembled WGS sequence"/>
</dbReference>
<dbReference type="PANTHER" id="PTHR10491">
    <property type="entry name" value="DTDP-4-DEHYDRORHAMNOSE REDUCTASE"/>
    <property type="match status" value="1"/>
</dbReference>
<dbReference type="EC" id="1.1.1.133" evidence="3 6"/>
<dbReference type="RefSeq" id="WP_093994109.1">
    <property type="nucleotide sequence ID" value="NZ_FXZK01000014.1"/>
</dbReference>
<evidence type="ECO:0000259" key="7">
    <source>
        <dbReference type="Pfam" id="PF04321"/>
    </source>
</evidence>
<dbReference type="InterPro" id="IPR029903">
    <property type="entry name" value="RmlD-like-bd"/>
</dbReference>
<evidence type="ECO:0000256" key="3">
    <source>
        <dbReference type="ARBA" id="ARBA00012929"/>
    </source>
</evidence>
<keyword evidence="6 8" id="KW-0560">Oxidoreductase</keyword>
<reference evidence="8 9" key="1">
    <citation type="submission" date="2017-05" db="EMBL/GenBank/DDBJ databases">
        <authorList>
            <person name="Song R."/>
            <person name="Chenine A.L."/>
            <person name="Ruprecht R.M."/>
        </authorList>
    </citation>
    <scope>NUCLEOTIDE SEQUENCE [LARGE SCALE GENOMIC DNA]</scope>
    <source>
        <strain evidence="8 9">CECT 8899</strain>
    </source>
</reference>
<keyword evidence="6" id="KW-0521">NADP</keyword>
<dbReference type="PANTHER" id="PTHR10491:SF4">
    <property type="entry name" value="METHIONINE ADENOSYLTRANSFERASE 2 SUBUNIT BETA"/>
    <property type="match status" value="1"/>
</dbReference>
<dbReference type="InterPro" id="IPR036291">
    <property type="entry name" value="NAD(P)-bd_dom_sf"/>
</dbReference>
<organism evidence="8 9">
    <name type="scientific">Flavimaricola marinus</name>
    <dbReference type="NCBI Taxonomy" id="1819565"/>
    <lineage>
        <taxon>Bacteria</taxon>
        <taxon>Pseudomonadati</taxon>
        <taxon>Pseudomonadota</taxon>
        <taxon>Alphaproteobacteria</taxon>
        <taxon>Rhodobacterales</taxon>
        <taxon>Paracoccaceae</taxon>
        <taxon>Flavimaricola</taxon>
    </lineage>
</organism>
<proteinExistence type="inferred from homology"/>